<evidence type="ECO:0000313" key="1">
    <source>
        <dbReference type="EMBL" id="MBO2007193.1"/>
    </source>
</evidence>
<dbReference type="AlphaFoldDB" id="A0A939NLI9"/>
<dbReference type="EMBL" id="JAGETR010000138">
    <property type="protein sequence ID" value="MBO2007193.1"/>
    <property type="molecule type" value="Genomic_DNA"/>
</dbReference>
<protein>
    <submittedName>
        <fullName evidence="1">Uncharacterized protein</fullName>
    </submittedName>
</protein>
<gene>
    <name evidence="1" type="ORF">J4732_18270</name>
</gene>
<comment type="caution">
    <text evidence="1">The sequence shown here is derived from an EMBL/GenBank/DDBJ whole genome shotgun (WGS) entry which is preliminary data.</text>
</comment>
<proteinExistence type="predicted"/>
<accession>A0A939NLI9</accession>
<sequence>MQAQAQQVVQRFQEVHGADCAFSEQEQWVLASSDFVSDALLAQPAGWRRCANSRRRPASGNTMPPGCRTSWKRCAMRRS</sequence>
<reference evidence="1" key="1">
    <citation type="submission" date="2021-03" db="EMBL/GenBank/DDBJ databases">
        <title>Molecular epidemiology and mechanisms of colistin and carbapenem resistance in Enterobacteriaceae from clinical isolates, the environment and porcine samples in Pretoria, South Africa.</title>
        <authorList>
            <person name="Bogoshi D."/>
            <person name="Mbelle N.M."/>
            <person name="Naidoo V."/>
            <person name="Osei Sekyere J."/>
        </authorList>
    </citation>
    <scope>NUCLEOTIDE SEQUENCE</scope>
    <source>
        <strain evidence="1">C080</strain>
    </source>
</reference>
<dbReference type="Gene3D" id="1.10.4050.10">
    <property type="entry name" value="Glutamine synthase adenylyltransferase GlnE"/>
    <property type="match status" value="1"/>
</dbReference>
<name>A0A939NLI9_SERMA</name>
<organism evidence="1">
    <name type="scientific">Serratia marcescens</name>
    <dbReference type="NCBI Taxonomy" id="615"/>
    <lineage>
        <taxon>Bacteria</taxon>
        <taxon>Pseudomonadati</taxon>
        <taxon>Pseudomonadota</taxon>
        <taxon>Gammaproteobacteria</taxon>
        <taxon>Enterobacterales</taxon>
        <taxon>Yersiniaceae</taxon>
        <taxon>Serratia</taxon>
    </lineage>
</organism>